<accession>A0A1A9ZAZ0</accession>
<dbReference type="VEuPathDB" id="VectorBase:GPAI009103"/>
<dbReference type="Proteomes" id="UP000092445">
    <property type="component" value="Unassembled WGS sequence"/>
</dbReference>
<keyword evidence="2" id="KW-1185">Reference proteome</keyword>
<protein>
    <submittedName>
        <fullName evidence="1">Uncharacterized protein</fullName>
    </submittedName>
</protein>
<dbReference type="AlphaFoldDB" id="A0A1A9ZAZ0"/>
<proteinExistence type="predicted"/>
<reference evidence="2" key="1">
    <citation type="submission" date="2014-03" db="EMBL/GenBank/DDBJ databases">
        <authorList>
            <person name="Aksoy S."/>
            <person name="Warren W."/>
            <person name="Wilson R.K."/>
        </authorList>
    </citation>
    <scope>NUCLEOTIDE SEQUENCE [LARGE SCALE GENOMIC DNA]</scope>
    <source>
        <strain evidence="2">IAEA</strain>
    </source>
</reference>
<organism evidence="1 2">
    <name type="scientific">Glossina pallidipes</name>
    <name type="common">Tsetse fly</name>
    <dbReference type="NCBI Taxonomy" id="7398"/>
    <lineage>
        <taxon>Eukaryota</taxon>
        <taxon>Metazoa</taxon>
        <taxon>Ecdysozoa</taxon>
        <taxon>Arthropoda</taxon>
        <taxon>Hexapoda</taxon>
        <taxon>Insecta</taxon>
        <taxon>Pterygota</taxon>
        <taxon>Neoptera</taxon>
        <taxon>Endopterygota</taxon>
        <taxon>Diptera</taxon>
        <taxon>Brachycera</taxon>
        <taxon>Muscomorpha</taxon>
        <taxon>Hippoboscoidea</taxon>
        <taxon>Glossinidae</taxon>
        <taxon>Glossina</taxon>
    </lineage>
</organism>
<evidence type="ECO:0000313" key="1">
    <source>
        <dbReference type="EnsemblMetazoa" id="GPAI009103-PA"/>
    </source>
</evidence>
<evidence type="ECO:0000313" key="2">
    <source>
        <dbReference type="Proteomes" id="UP000092445"/>
    </source>
</evidence>
<sequence>MIRVSATKHNRSWKRRTRATAYYPLIYCQKYTLSHCHRLLLPISERSLEKQFHKLKPFSKSLTGKSPQLIARLIMKFFATFNTLSEGHNFTFEDIKSVAKEFSCIVNINCSNSKTLPCTAFTPSDLVAYIM</sequence>
<dbReference type="EnsemblMetazoa" id="GPAI009103-RA">
    <property type="protein sequence ID" value="GPAI009103-PA"/>
    <property type="gene ID" value="GPAI009103"/>
</dbReference>
<name>A0A1A9ZAZ0_GLOPL</name>
<reference evidence="1" key="2">
    <citation type="submission" date="2020-05" db="UniProtKB">
        <authorList>
            <consortium name="EnsemblMetazoa"/>
        </authorList>
    </citation>
    <scope>IDENTIFICATION</scope>
    <source>
        <strain evidence="1">IAEA</strain>
    </source>
</reference>